<keyword evidence="2" id="KW-1185">Reference proteome</keyword>
<dbReference type="RefSeq" id="WP_219083492.1">
    <property type="nucleotide sequence ID" value="NZ_CP079216.1"/>
</dbReference>
<protein>
    <recommendedName>
        <fullName evidence="3">NGG1p interacting factor NIF3</fullName>
    </recommendedName>
</protein>
<proteinExistence type="predicted"/>
<evidence type="ECO:0000313" key="2">
    <source>
        <dbReference type="Proteomes" id="UP000824504"/>
    </source>
</evidence>
<sequence length="110" mass="11351">MYVIVCFAPATHADAVRLALAGAGAGAIGEYTACSFTAAGEGRFRPSTAAEPFIGEAGELAVVDEVRIECVCADGRMRAAVTAMLAAHPYEEPAWHCHRAATSVDELPGG</sequence>
<accession>A0ABX8SKS6</accession>
<dbReference type="EMBL" id="CP079216">
    <property type="protein sequence ID" value="QXT63564.1"/>
    <property type="molecule type" value="Genomic_DNA"/>
</dbReference>
<name>A0ABX8SKS6_9ACTN</name>
<reference evidence="1 2" key="1">
    <citation type="submission" date="2021-07" db="EMBL/GenBank/DDBJ databases">
        <title>complete genome sequencing of Tessaracoccus sp.J1M15.</title>
        <authorList>
            <person name="Bae J.-W."/>
            <person name="Kim D.-y."/>
        </authorList>
    </citation>
    <scope>NUCLEOTIDE SEQUENCE [LARGE SCALE GENOMIC DNA]</scope>
    <source>
        <strain evidence="1 2">J1M15</strain>
    </source>
</reference>
<evidence type="ECO:0008006" key="3">
    <source>
        <dbReference type="Google" id="ProtNLM"/>
    </source>
</evidence>
<gene>
    <name evidence="1" type="ORF">KDB89_03550</name>
</gene>
<organism evidence="1 2">
    <name type="scientific">Tessaracoccus palaemonis</name>
    <dbReference type="NCBI Taxonomy" id="2829499"/>
    <lineage>
        <taxon>Bacteria</taxon>
        <taxon>Bacillati</taxon>
        <taxon>Actinomycetota</taxon>
        <taxon>Actinomycetes</taxon>
        <taxon>Propionibacteriales</taxon>
        <taxon>Propionibacteriaceae</taxon>
        <taxon>Tessaracoccus</taxon>
    </lineage>
</organism>
<dbReference type="PANTHER" id="PTHR41774:SF1">
    <property type="entry name" value="NGG1P INTERACTING FACTOR NIF3"/>
    <property type="match status" value="1"/>
</dbReference>
<evidence type="ECO:0000313" key="1">
    <source>
        <dbReference type="EMBL" id="QXT63564.1"/>
    </source>
</evidence>
<dbReference type="Proteomes" id="UP000824504">
    <property type="component" value="Chromosome"/>
</dbReference>
<dbReference type="PANTHER" id="PTHR41774">
    <property type="match status" value="1"/>
</dbReference>